<dbReference type="AlphaFoldDB" id="A0A7Z3H0K7"/>
<dbReference type="Proteomes" id="UP000501669">
    <property type="component" value="Chromosome"/>
</dbReference>
<name>A0A7Z3H0K7_PSEFL</name>
<protein>
    <submittedName>
        <fullName evidence="1">Uncharacterized protein</fullName>
    </submittedName>
</protein>
<organism evidence="1 2">
    <name type="scientific">Pseudomonas fluorescens</name>
    <dbReference type="NCBI Taxonomy" id="294"/>
    <lineage>
        <taxon>Bacteria</taxon>
        <taxon>Pseudomonadati</taxon>
        <taxon>Pseudomonadota</taxon>
        <taxon>Gammaproteobacteria</taxon>
        <taxon>Pseudomonadales</taxon>
        <taxon>Pseudomonadaceae</taxon>
        <taxon>Pseudomonas</taxon>
    </lineage>
</organism>
<reference evidence="1 2" key="1">
    <citation type="submission" date="2018-03" db="EMBL/GenBank/DDBJ databases">
        <title>Complete genome sequence of Pseudomonas fluorescens sp. G7.</title>
        <authorList>
            <person name="Gao C.-H."/>
            <person name="Li Z."/>
            <person name="Cai P."/>
        </authorList>
    </citation>
    <scope>NUCLEOTIDE SEQUENCE [LARGE SCALE GENOMIC DNA]</scope>
    <source>
        <strain evidence="1 2">G7</strain>
    </source>
</reference>
<gene>
    <name evidence="1" type="ORF">C6Y56_19860</name>
</gene>
<proteinExistence type="predicted"/>
<evidence type="ECO:0000313" key="2">
    <source>
        <dbReference type="Proteomes" id="UP000501669"/>
    </source>
</evidence>
<evidence type="ECO:0000313" key="1">
    <source>
        <dbReference type="EMBL" id="QJP96714.1"/>
    </source>
</evidence>
<dbReference type="RefSeq" id="WP_169431279.1">
    <property type="nucleotide sequence ID" value="NZ_CP027561.1"/>
</dbReference>
<accession>A0A7Z3H0K7</accession>
<sequence>MSSQSANVPELPVPLVSDASHNSTLQPAKVLGGTTVKIVFPGLTTEHSVGLFWARSGHIEKFTTQSKEASLPAEVLIPASVIGKSVGQTVKIWYEASLNEEVQLSHTLELTVEQISPEELPKPQLPDVVKTEGTEFLDMRRFSGNARVRLLPWLFIAPGQLIWINVVGQRNYPTHETLELVKALEVTSEQVSNGLELTIDRNFLTQLDDKSALTLHVFVTFDNNPDIGTAHEFPRWTALLLQSDTDLLAPTVKQTQHQVLNPELVLDEAMMVIKYKDMRPTDSIMPLWRGTAGEGSPELKAIDGNSSGEVTVTVSASAVAASEGKTVDASYIVSREGIDRPSPITRVTVQKQRYVHEENFDNHEIKLVSAADNYTFTLPTMSITLLDGAGSAGIMRFGYNTIGFIEELSFGMCINSANTSPPQQIQFEFKADYDRISFTWAHLHLKGTVEYFDVSGVSLGSKDYHGLNQGGALHQLIDFVAPPQTRIKSMKVTCEDYSFLDHFIKCG</sequence>
<dbReference type="EMBL" id="CP027561">
    <property type="protein sequence ID" value="QJP96714.1"/>
    <property type="molecule type" value="Genomic_DNA"/>
</dbReference>